<dbReference type="Proteomes" id="UP001477443">
    <property type="component" value="Chromosome"/>
</dbReference>
<evidence type="ECO:0008006" key="3">
    <source>
        <dbReference type="Google" id="ProtNLM"/>
    </source>
</evidence>
<sequence>MTKKSKIIVFSLAGVVGITSIIAPIALVSANRKNQTKITEQNNSENKTIKSYSIFPVLDSNDYYKFVRLNSNGPYLENNIVSAIVKDVLKNLGDYNHDIEFNYKFISPKELILNFKIEFSENTETKEYKIYIPENENINKLLIN</sequence>
<reference evidence="1" key="1">
    <citation type="submission" date="2024-03" db="EMBL/GenBank/DDBJ databases">
        <title>Complete genome sequence of Mycoplasma felifaucium Z921 isolated from the trachea of a cheetah.</title>
        <authorList>
            <person name="Spergser J."/>
        </authorList>
    </citation>
    <scope>NUCLEOTIDE SEQUENCE [LARGE SCALE GENOMIC DNA]</scope>
    <source>
        <strain evidence="1">Z921</strain>
    </source>
</reference>
<dbReference type="EMBL" id="CP148067">
    <property type="protein sequence ID" value="WXL28950.1"/>
    <property type="molecule type" value="Genomic_DNA"/>
</dbReference>
<dbReference type="RefSeq" id="WP_338822516.1">
    <property type="nucleotide sequence ID" value="NZ_CP148067.1"/>
</dbReference>
<protein>
    <recommendedName>
        <fullName evidence="3">Lipoprotein</fullName>
    </recommendedName>
</protein>
<proteinExistence type="predicted"/>
<evidence type="ECO:0000313" key="1">
    <source>
        <dbReference type="EMBL" id="WXL28950.1"/>
    </source>
</evidence>
<accession>A0ABZ2RPJ4</accession>
<organism evidence="1 2">
    <name type="scientific">Mycoplasmopsis felifaucium</name>
    <dbReference type="NCBI Taxonomy" id="35768"/>
    <lineage>
        <taxon>Bacteria</taxon>
        <taxon>Bacillati</taxon>
        <taxon>Mycoplasmatota</taxon>
        <taxon>Mycoplasmoidales</taxon>
        <taxon>Metamycoplasmataceae</taxon>
        <taxon>Mycoplasmopsis</taxon>
    </lineage>
</organism>
<gene>
    <name evidence="1" type="ORF">WG617_02940</name>
</gene>
<evidence type="ECO:0000313" key="2">
    <source>
        <dbReference type="Proteomes" id="UP001477443"/>
    </source>
</evidence>
<dbReference type="NCBIfam" id="NF045957">
    <property type="entry name" value="MHO_1590_dom"/>
    <property type="match status" value="1"/>
</dbReference>
<keyword evidence="2" id="KW-1185">Reference proteome</keyword>
<name>A0ABZ2RPJ4_9BACT</name>